<dbReference type="SMART" id="SM00283">
    <property type="entry name" value="MA"/>
    <property type="match status" value="1"/>
</dbReference>
<comment type="subcellular location">
    <subcellularLocation>
        <location evidence="1">Membrane</location>
        <topology evidence="1">Multi-pass membrane protein</topology>
    </subcellularLocation>
</comment>
<dbReference type="KEGG" id="pcam:HNE05_01430"/>
<dbReference type="Proteomes" id="UP000501379">
    <property type="component" value="Chromosome"/>
</dbReference>
<sequence>MVTSSRLIAHAPRSWLFAGVLLIPLACVLLAATWWHGALVALLLLAWLWLFLNSPAVAQAPTVDPDAAALAQTQTSLVALRELLDAVLPLWVRHIELVHGQTYQAAEGLTSKFIGMSQQIHQVLDLGGGEDGAGVFEVLRHAQVELPRAVKMLDDTSDERQRFLVEIRELSGFVGELHGMAEDVAKIASQTNLLALNAAIEAARAGESGRGFSVVADEVRKLSSMSGETGAKITEKVQGMGRSMESMVARAEQMDVVSQNTIKAAENIVGQVLSELAAGVSQLEQRLQLLQGNSREVEHTVNAVLVDLQFQDRVSQIISHITDDIQRLQGCMGDEQVPSSRDWLRRLESSYTTLEQQRAHSGQAAAGVEQSSVTFF</sequence>
<evidence type="ECO:0000256" key="6">
    <source>
        <dbReference type="PROSITE-ProRule" id="PRU00284"/>
    </source>
</evidence>
<organism evidence="10 11">
    <name type="scientific">Aquipseudomonas campi</name>
    <dbReference type="NCBI Taxonomy" id="2731681"/>
    <lineage>
        <taxon>Bacteria</taxon>
        <taxon>Pseudomonadati</taxon>
        <taxon>Pseudomonadota</taxon>
        <taxon>Gammaproteobacteria</taxon>
        <taxon>Pseudomonadales</taxon>
        <taxon>Pseudomonadaceae</taxon>
        <taxon>Aquipseudomonas</taxon>
    </lineage>
</organism>
<evidence type="ECO:0000256" key="5">
    <source>
        <dbReference type="ARBA" id="ARBA00023224"/>
    </source>
</evidence>
<dbReference type="SUPFAM" id="SSF58104">
    <property type="entry name" value="Methyl-accepting chemotaxis protein (MCP) signaling domain"/>
    <property type="match status" value="1"/>
</dbReference>
<dbReference type="GO" id="GO:0006935">
    <property type="term" value="P:chemotaxis"/>
    <property type="evidence" value="ECO:0007669"/>
    <property type="project" value="UniProtKB-ARBA"/>
</dbReference>
<dbReference type="RefSeq" id="WP_173203513.1">
    <property type="nucleotide sequence ID" value="NZ_CP053697.2"/>
</dbReference>
<evidence type="ECO:0000256" key="8">
    <source>
        <dbReference type="SAM" id="Phobius"/>
    </source>
</evidence>
<dbReference type="PANTHER" id="PTHR32089">
    <property type="entry name" value="METHYL-ACCEPTING CHEMOTAXIS PROTEIN MCPB"/>
    <property type="match status" value="1"/>
</dbReference>
<keyword evidence="4 8" id="KW-0472">Membrane</keyword>
<evidence type="ECO:0000256" key="3">
    <source>
        <dbReference type="ARBA" id="ARBA00022989"/>
    </source>
</evidence>
<keyword evidence="5 6" id="KW-0807">Transducer</keyword>
<evidence type="ECO:0000259" key="9">
    <source>
        <dbReference type="PROSITE" id="PS50111"/>
    </source>
</evidence>
<evidence type="ECO:0000313" key="11">
    <source>
        <dbReference type="Proteomes" id="UP000501379"/>
    </source>
</evidence>
<dbReference type="Gene3D" id="1.10.287.950">
    <property type="entry name" value="Methyl-accepting chemotaxis protein"/>
    <property type="match status" value="1"/>
</dbReference>
<dbReference type="PROSITE" id="PS50111">
    <property type="entry name" value="CHEMOTAXIS_TRANSDUC_2"/>
    <property type="match status" value="1"/>
</dbReference>
<dbReference type="EMBL" id="CP053697">
    <property type="protein sequence ID" value="QKE62086.1"/>
    <property type="molecule type" value="Genomic_DNA"/>
</dbReference>
<reference evidence="10" key="1">
    <citation type="submission" date="2020-07" db="EMBL/GenBank/DDBJ databases">
        <title>Nitrate ammonifying Pseudomonas campi sp. nov. isolated from German agricultural grassland.</title>
        <authorList>
            <person name="Timsy T."/>
            <person name="Ulrich A."/>
            <person name="Spanner T."/>
            <person name="Foesel B."/>
            <person name="Kolb S."/>
            <person name="Horn M.A."/>
            <person name="Behrendt U."/>
        </authorList>
    </citation>
    <scope>NUCLEOTIDE SEQUENCE</scope>
    <source>
        <strain evidence="10">S1-A32-2</strain>
    </source>
</reference>
<keyword evidence="7" id="KW-0175">Coiled coil</keyword>
<evidence type="ECO:0000313" key="10">
    <source>
        <dbReference type="EMBL" id="QKE62086.1"/>
    </source>
</evidence>
<feature type="transmembrane region" description="Helical" evidence="8">
    <location>
        <begin position="21"/>
        <end position="52"/>
    </location>
</feature>
<evidence type="ECO:0000256" key="7">
    <source>
        <dbReference type="SAM" id="Coils"/>
    </source>
</evidence>
<dbReference type="Pfam" id="PF00015">
    <property type="entry name" value="MCPsignal"/>
    <property type="match status" value="1"/>
</dbReference>
<dbReference type="PANTHER" id="PTHR32089:SF119">
    <property type="entry name" value="METHYL-ACCEPTING CHEMOTAXIS PROTEIN CTPL"/>
    <property type="match status" value="1"/>
</dbReference>
<accession>A0A6M8FPS2</accession>
<dbReference type="InterPro" id="IPR004089">
    <property type="entry name" value="MCPsignal_dom"/>
</dbReference>
<gene>
    <name evidence="10" type="ORF">HNE05_01430</name>
</gene>
<feature type="coiled-coil region" evidence="7">
    <location>
        <begin position="273"/>
        <end position="300"/>
    </location>
</feature>
<evidence type="ECO:0000256" key="4">
    <source>
        <dbReference type="ARBA" id="ARBA00023136"/>
    </source>
</evidence>
<proteinExistence type="predicted"/>
<protein>
    <recommendedName>
        <fullName evidence="9">Methyl-accepting transducer domain-containing protein</fullName>
    </recommendedName>
</protein>
<evidence type="ECO:0000256" key="1">
    <source>
        <dbReference type="ARBA" id="ARBA00004141"/>
    </source>
</evidence>
<name>A0A6M8FPS2_9GAMM</name>
<dbReference type="GO" id="GO:0007165">
    <property type="term" value="P:signal transduction"/>
    <property type="evidence" value="ECO:0007669"/>
    <property type="project" value="UniProtKB-KW"/>
</dbReference>
<feature type="domain" description="Methyl-accepting transducer" evidence="9">
    <location>
        <begin position="167"/>
        <end position="326"/>
    </location>
</feature>
<dbReference type="AlphaFoldDB" id="A0A6M8FPS2"/>
<evidence type="ECO:0000256" key="2">
    <source>
        <dbReference type="ARBA" id="ARBA00022692"/>
    </source>
</evidence>
<keyword evidence="11" id="KW-1185">Reference proteome</keyword>
<keyword evidence="2 8" id="KW-0812">Transmembrane</keyword>
<keyword evidence="3 8" id="KW-1133">Transmembrane helix</keyword>
<dbReference type="GO" id="GO:0016020">
    <property type="term" value="C:membrane"/>
    <property type="evidence" value="ECO:0007669"/>
    <property type="project" value="UniProtKB-SubCell"/>
</dbReference>